<name>A0AA40CK79_9PEZI</name>
<evidence type="ECO:0000313" key="2">
    <source>
        <dbReference type="Proteomes" id="UP001174936"/>
    </source>
</evidence>
<dbReference type="Proteomes" id="UP001174936">
    <property type="component" value="Unassembled WGS sequence"/>
</dbReference>
<dbReference type="AlphaFoldDB" id="A0AA40CK79"/>
<keyword evidence="2" id="KW-1185">Reference proteome</keyword>
<protein>
    <submittedName>
        <fullName evidence="1">Uncharacterized protein</fullName>
    </submittedName>
</protein>
<organism evidence="1 2">
    <name type="scientific">Cercophora newfieldiana</name>
    <dbReference type="NCBI Taxonomy" id="92897"/>
    <lineage>
        <taxon>Eukaryota</taxon>
        <taxon>Fungi</taxon>
        <taxon>Dikarya</taxon>
        <taxon>Ascomycota</taxon>
        <taxon>Pezizomycotina</taxon>
        <taxon>Sordariomycetes</taxon>
        <taxon>Sordariomycetidae</taxon>
        <taxon>Sordariales</taxon>
        <taxon>Lasiosphaeriaceae</taxon>
        <taxon>Cercophora</taxon>
    </lineage>
</organism>
<comment type="caution">
    <text evidence="1">The sequence shown here is derived from an EMBL/GenBank/DDBJ whole genome shotgun (WGS) entry which is preliminary data.</text>
</comment>
<evidence type="ECO:0000313" key="1">
    <source>
        <dbReference type="EMBL" id="KAK0641467.1"/>
    </source>
</evidence>
<gene>
    <name evidence="1" type="ORF">B0T16DRAFT_214861</name>
</gene>
<sequence>MEHVAVIWEKHKGYKPRVPDEASSTAQQQRQHHTLMIAQDATDIFFNYSTYEDAYLDYLFGPASAGVVPSDAEVIPCLVIQELGPFSVNDKRDLRMFVHIVLALLIWQFQPLDAGRLVEEALRDLHDDSDEDEERGYP</sequence>
<accession>A0AA40CK79</accession>
<dbReference type="EMBL" id="JAULSV010000006">
    <property type="protein sequence ID" value="KAK0641467.1"/>
    <property type="molecule type" value="Genomic_DNA"/>
</dbReference>
<reference evidence="1" key="1">
    <citation type="submission" date="2023-06" db="EMBL/GenBank/DDBJ databases">
        <title>Genome-scale phylogeny and comparative genomics of the fungal order Sordariales.</title>
        <authorList>
            <consortium name="Lawrence Berkeley National Laboratory"/>
            <person name="Hensen N."/>
            <person name="Bonometti L."/>
            <person name="Westerberg I."/>
            <person name="Brannstrom I.O."/>
            <person name="Guillou S."/>
            <person name="Cros-Aarteil S."/>
            <person name="Calhoun S."/>
            <person name="Haridas S."/>
            <person name="Kuo A."/>
            <person name="Mondo S."/>
            <person name="Pangilinan J."/>
            <person name="Riley R."/>
            <person name="Labutti K."/>
            <person name="Andreopoulos B."/>
            <person name="Lipzen A."/>
            <person name="Chen C."/>
            <person name="Yanf M."/>
            <person name="Daum C."/>
            <person name="Ng V."/>
            <person name="Clum A."/>
            <person name="Steindorff A."/>
            <person name="Ohm R."/>
            <person name="Martin F."/>
            <person name="Silar P."/>
            <person name="Natvig D."/>
            <person name="Lalanne C."/>
            <person name="Gautier V."/>
            <person name="Ament-Velasquez S.L."/>
            <person name="Kruys A."/>
            <person name="Hutchinson M.I."/>
            <person name="Powell A.J."/>
            <person name="Barry K."/>
            <person name="Miller A.N."/>
            <person name="Grigoriev I.V."/>
            <person name="Debuchy R."/>
            <person name="Gladieux P."/>
            <person name="Thoren M.H."/>
            <person name="Johannesson H."/>
        </authorList>
    </citation>
    <scope>NUCLEOTIDE SEQUENCE</scope>
    <source>
        <strain evidence="1">SMH2532-1</strain>
    </source>
</reference>
<proteinExistence type="predicted"/>